<dbReference type="AlphaFoldDB" id="A0A0A8YIF5"/>
<organism evidence="1">
    <name type="scientific">Arundo donax</name>
    <name type="common">Giant reed</name>
    <name type="synonym">Donax arundinaceus</name>
    <dbReference type="NCBI Taxonomy" id="35708"/>
    <lineage>
        <taxon>Eukaryota</taxon>
        <taxon>Viridiplantae</taxon>
        <taxon>Streptophyta</taxon>
        <taxon>Embryophyta</taxon>
        <taxon>Tracheophyta</taxon>
        <taxon>Spermatophyta</taxon>
        <taxon>Magnoliopsida</taxon>
        <taxon>Liliopsida</taxon>
        <taxon>Poales</taxon>
        <taxon>Poaceae</taxon>
        <taxon>PACMAD clade</taxon>
        <taxon>Arundinoideae</taxon>
        <taxon>Arundineae</taxon>
        <taxon>Arundo</taxon>
    </lineage>
</organism>
<reference evidence="1" key="1">
    <citation type="submission" date="2014-09" db="EMBL/GenBank/DDBJ databases">
        <authorList>
            <person name="Magalhaes I.L.F."/>
            <person name="Oliveira U."/>
            <person name="Santos F.R."/>
            <person name="Vidigal T.H.D.A."/>
            <person name="Brescovit A.D."/>
            <person name="Santos A.J."/>
        </authorList>
    </citation>
    <scope>NUCLEOTIDE SEQUENCE</scope>
    <source>
        <tissue evidence="1">Shoot tissue taken approximately 20 cm above the soil surface</tissue>
    </source>
</reference>
<sequence>MNSICREHTKQLGTRLLLPNQTAVVERSRIAQRTGDPTDIRLFFDRKNSSDP</sequence>
<evidence type="ECO:0000313" key="1">
    <source>
        <dbReference type="EMBL" id="JAD26264.1"/>
    </source>
</evidence>
<reference evidence="1" key="2">
    <citation type="journal article" date="2015" name="Data Brief">
        <title>Shoot transcriptome of the giant reed, Arundo donax.</title>
        <authorList>
            <person name="Barrero R.A."/>
            <person name="Guerrero F.D."/>
            <person name="Moolhuijzen P."/>
            <person name="Goolsby J.A."/>
            <person name="Tidwell J."/>
            <person name="Bellgard S.E."/>
            <person name="Bellgard M.I."/>
        </authorList>
    </citation>
    <scope>NUCLEOTIDE SEQUENCE</scope>
    <source>
        <tissue evidence="1">Shoot tissue taken approximately 20 cm above the soil surface</tissue>
    </source>
</reference>
<proteinExistence type="predicted"/>
<accession>A0A0A8YIF5</accession>
<protein>
    <submittedName>
        <fullName evidence="1">Uncharacterized protein</fullName>
    </submittedName>
</protein>
<name>A0A0A8YIF5_ARUDO</name>
<dbReference type="EMBL" id="GBRH01271631">
    <property type="protein sequence ID" value="JAD26264.1"/>
    <property type="molecule type" value="Transcribed_RNA"/>
</dbReference>